<proteinExistence type="inferred from homology"/>
<feature type="domain" description="Glucose-methanol-choline oxidoreductase N-terminal" evidence="3">
    <location>
        <begin position="93"/>
        <end position="116"/>
    </location>
</feature>
<evidence type="ECO:0000259" key="3">
    <source>
        <dbReference type="PROSITE" id="PS00623"/>
    </source>
</evidence>
<protein>
    <recommendedName>
        <fullName evidence="3">Glucose-methanol-choline oxidoreductase N-terminal domain-containing protein</fullName>
    </recommendedName>
</protein>
<sequence length="286" mass="32247">MGTPTRNKRFFQPNNEEAQPVDHGHYHFIIVSAESGKLKVLLLKAGGRENDFTDVPGFAPFLVRSDINWGYKTMQQKNCCLSMKNKQCNYPRGKAVGGTSVINFMMYIRGNKEDFDNWGSENSGWDYESVLPYFRKPETASLLQEDPGYHEHQGPLSIKDCRYYPDVKNVFLQAAEQRGHEVLDYNGNNQNGYSTMQMTTIEVGKTFYDHALYPGLIFSTNLSTNAPNIEQYIRDLEGHGPLTSPVGVSGVGFGSPRIKSKNPRVEYSFAVALIEEAASLFIDFLK</sequence>
<dbReference type="PROSITE" id="PS00623">
    <property type="entry name" value="GMC_OXRED_1"/>
    <property type="match status" value="1"/>
</dbReference>
<dbReference type="Proteomes" id="UP000801492">
    <property type="component" value="Unassembled WGS sequence"/>
</dbReference>
<dbReference type="OrthoDB" id="269227at2759"/>
<reference evidence="4" key="1">
    <citation type="submission" date="2019-08" db="EMBL/GenBank/DDBJ databases">
        <title>The genome of the North American firefly Photinus pyralis.</title>
        <authorList>
            <consortium name="Photinus pyralis genome working group"/>
            <person name="Fallon T.R."/>
            <person name="Sander Lower S.E."/>
            <person name="Weng J.-K."/>
        </authorList>
    </citation>
    <scope>NUCLEOTIDE SEQUENCE</scope>
    <source>
        <strain evidence="4">TRF0915ILg1</strain>
        <tissue evidence="4">Whole body</tissue>
    </source>
</reference>
<comment type="similarity">
    <text evidence="1 2">Belongs to the GMC oxidoreductase family.</text>
</comment>
<dbReference type="PANTHER" id="PTHR11552">
    <property type="entry name" value="GLUCOSE-METHANOL-CHOLINE GMC OXIDOREDUCTASE"/>
    <property type="match status" value="1"/>
</dbReference>
<evidence type="ECO:0000313" key="5">
    <source>
        <dbReference type="Proteomes" id="UP000801492"/>
    </source>
</evidence>
<name>A0A8K0CCW8_IGNLU</name>
<dbReference type="Pfam" id="PF00732">
    <property type="entry name" value="GMC_oxred_N"/>
    <property type="match status" value="1"/>
</dbReference>
<dbReference type="InterPro" id="IPR036188">
    <property type="entry name" value="FAD/NAD-bd_sf"/>
</dbReference>
<dbReference type="Gene3D" id="3.30.560.10">
    <property type="entry name" value="Glucose Oxidase, domain 3"/>
    <property type="match status" value="1"/>
</dbReference>
<evidence type="ECO:0000313" key="4">
    <source>
        <dbReference type="EMBL" id="KAF2883221.1"/>
    </source>
</evidence>
<keyword evidence="2" id="KW-0274">FAD</keyword>
<accession>A0A8K0CCW8</accession>
<dbReference type="PANTHER" id="PTHR11552:SF227">
    <property type="entry name" value="GLUCOSE DEHYDROGENASE [FAD, QUINONE]-LIKE PROTEIN"/>
    <property type="match status" value="1"/>
</dbReference>
<evidence type="ECO:0000256" key="2">
    <source>
        <dbReference type="RuleBase" id="RU003968"/>
    </source>
</evidence>
<dbReference type="Gene3D" id="3.50.50.60">
    <property type="entry name" value="FAD/NAD(P)-binding domain"/>
    <property type="match status" value="1"/>
</dbReference>
<dbReference type="GO" id="GO:0016614">
    <property type="term" value="F:oxidoreductase activity, acting on CH-OH group of donors"/>
    <property type="evidence" value="ECO:0007669"/>
    <property type="project" value="InterPro"/>
</dbReference>
<dbReference type="InterPro" id="IPR000172">
    <property type="entry name" value="GMC_OxRdtase_N"/>
</dbReference>
<keyword evidence="5" id="KW-1185">Reference proteome</keyword>
<dbReference type="GO" id="GO:0050660">
    <property type="term" value="F:flavin adenine dinucleotide binding"/>
    <property type="evidence" value="ECO:0007669"/>
    <property type="project" value="InterPro"/>
</dbReference>
<gene>
    <name evidence="4" type="ORF">ILUMI_22948</name>
</gene>
<evidence type="ECO:0000256" key="1">
    <source>
        <dbReference type="ARBA" id="ARBA00010790"/>
    </source>
</evidence>
<keyword evidence="2" id="KW-0285">Flavoprotein</keyword>
<dbReference type="EMBL" id="VTPC01090542">
    <property type="protein sequence ID" value="KAF2883221.1"/>
    <property type="molecule type" value="Genomic_DNA"/>
</dbReference>
<comment type="caution">
    <text evidence="4">The sequence shown here is derived from an EMBL/GenBank/DDBJ whole genome shotgun (WGS) entry which is preliminary data.</text>
</comment>
<organism evidence="4 5">
    <name type="scientific">Ignelater luminosus</name>
    <name type="common">Cucubano</name>
    <name type="synonym">Pyrophorus luminosus</name>
    <dbReference type="NCBI Taxonomy" id="2038154"/>
    <lineage>
        <taxon>Eukaryota</taxon>
        <taxon>Metazoa</taxon>
        <taxon>Ecdysozoa</taxon>
        <taxon>Arthropoda</taxon>
        <taxon>Hexapoda</taxon>
        <taxon>Insecta</taxon>
        <taxon>Pterygota</taxon>
        <taxon>Neoptera</taxon>
        <taxon>Endopterygota</taxon>
        <taxon>Coleoptera</taxon>
        <taxon>Polyphaga</taxon>
        <taxon>Elateriformia</taxon>
        <taxon>Elateroidea</taxon>
        <taxon>Elateridae</taxon>
        <taxon>Agrypninae</taxon>
        <taxon>Pyrophorini</taxon>
        <taxon>Ignelater</taxon>
    </lineage>
</organism>
<dbReference type="SUPFAM" id="SSF51905">
    <property type="entry name" value="FAD/NAD(P)-binding domain"/>
    <property type="match status" value="1"/>
</dbReference>
<dbReference type="AlphaFoldDB" id="A0A8K0CCW8"/>
<dbReference type="InterPro" id="IPR012132">
    <property type="entry name" value="GMC_OxRdtase"/>
</dbReference>